<dbReference type="Proteomes" id="UP000427636">
    <property type="component" value="Chromosome"/>
</dbReference>
<organism evidence="1 2">
    <name type="scientific">Gemella sanguinis</name>
    <dbReference type="NCBI Taxonomy" id="84135"/>
    <lineage>
        <taxon>Bacteria</taxon>
        <taxon>Bacillati</taxon>
        <taxon>Bacillota</taxon>
        <taxon>Bacilli</taxon>
        <taxon>Bacillales</taxon>
        <taxon>Gemellaceae</taxon>
        <taxon>Gemella</taxon>
    </lineage>
</organism>
<evidence type="ECO:0000313" key="2">
    <source>
        <dbReference type="Proteomes" id="UP000427636"/>
    </source>
</evidence>
<accession>A0ABX6FFT9</accession>
<protein>
    <submittedName>
        <fullName evidence="1">Uncharacterized protein</fullName>
    </submittedName>
</protein>
<proteinExistence type="predicted"/>
<evidence type="ECO:0000313" key="1">
    <source>
        <dbReference type="EMBL" id="QGS07360.1"/>
    </source>
</evidence>
<dbReference type="GeneID" id="84802263"/>
<dbReference type="EMBL" id="CP046313">
    <property type="protein sequence ID" value="QGS07360.1"/>
    <property type="molecule type" value="Genomic_DNA"/>
</dbReference>
<gene>
    <name evidence="1" type="ORF">FOC50_03200</name>
</gene>
<dbReference type="RefSeq" id="WP_006364025.1">
    <property type="nucleotide sequence ID" value="NZ_CP046313.1"/>
</dbReference>
<sequence length="113" mass="12378">MAKPTWTKTLNEVLKQPTVQVVLTSKTTGNEYTTDVVRQLPVVSTGVVDEVEGGFKYSIVDTKNNLEYTIKAPQKIDVKFGTVLVFRNVRGGATSAGSGWYSAESVEVAHRNE</sequence>
<reference evidence="1 2" key="1">
    <citation type="submission" date="2019-11" db="EMBL/GenBank/DDBJ databases">
        <title>FDA dAtabase for Regulatory Grade micrObial Sequences (FDA-ARGOS): Supporting development and validation of Infectious Disease Dx tests.</title>
        <authorList>
            <person name="Turner S."/>
            <person name="Byrd R."/>
            <person name="Tallon L."/>
            <person name="Sadzewicz L."/>
            <person name="Vavikolanu K."/>
            <person name="Mehta A."/>
            <person name="Aluvathingal J."/>
            <person name="Nadendla S."/>
            <person name="Myers T."/>
            <person name="Yan Y."/>
            <person name="Sichtig H."/>
        </authorList>
    </citation>
    <scope>NUCLEOTIDE SEQUENCE [LARGE SCALE GENOMIC DNA]</scope>
    <source>
        <strain evidence="1 2">FDAARGOS_742</strain>
    </source>
</reference>
<keyword evidence="2" id="KW-1185">Reference proteome</keyword>
<name>A0ABX6FFT9_9BACL</name>